<feature type="compositionally biased region" description="Basic residues" evidence="4">
    <location>
        <begin position="531"/>
        <end position="547"/>
    </location>
</feature>
<dbReference type="GO" id="GO:0005634">
    <property type="term" value="C:nucleus"/>
    <property type="evidence" value="ECO:0007669"/>
    <property type="project" value="UniProtKB-SubCell"/>
</dbReference>
<dbReference type="Pfam" id="PF18115">
    <property type="entry name" value="Tudor_3"/>
    <property type="match status" value="1"/>
</dbReference>
<comment type="caution">
    <text evidence="6">The sequence shown here is derived from an EMBL/GenBank/DDBJ whole genome shotgun (WGS) entry which is preliminary data.</text>
</comment>
<comment type="subcellular location">
    <subcellularLocation>
        <location evidence="1">Nucleus</location>
    </subcellularLocation>
</comment>
<dbReference type="Gene3D" id="2.30.30.140">
    <property type="match status" value="1"/>
</dbReference>
<dbReference type="InterPro" id="IPR001357">
    <property type="entry name" value="BRCT_dom"/>
</dbReference>
<feature type="compositionally biased region" description="Polar residues" evidence="4">
    <location>
        <begin position="174"/>
        <end position="185"/>
    </location>
</feature>
<evidence type="ECO:0000313" key="6">
    <source>
        <dbReference type="EMBL" id="KAH9001183.1"/>
    </source>
</evidence>
<evidence type="ECO:0000256" key="3">
    <source>
        <dbReference type="ARBA" id="ARBA00023242"/>
    </source>
</evidence>
<evidence type="ECO:0000259" key="5">
    <source>
        <dbReference type="PROSITE" id="PS50172"/>
    </source>
</evidence>
<feature type="compositionally biased region" description="Polar residues" evidence="4">
    <location>
        <begin position="258"/>
        <end position="289"/>
    </location>
</feature>
<feature type="compositionally biased region" description="Polar residues" evidence="4">
    <location>
        <begin position="30"/>
        <end position="40"/>
    </location>
</feature>
<sequence>MMSETRLVKRRKMCHDADIPSPSELPLKVTSETKSTTRSASKLKRRRSPSPASVDSFAEADEWEDPAKRFLAANRKFEIPLSELGEGVTQEDSREDEPPMAPSSSPAAVRREPTQTDLPSSSGRSPDSGSRHRRKLQRSGAQGDDILSQASNVSLGAPGRDITQENEAPDVPDNASTPPLVSNPGSLDHMETQVEDYQSTQPLASEDLDADTTQVSDVGVRHVGQSSPQECTSMNSRPSTNTRNILGMVNPMKKWRHQQGQLLQQRAATDSILDGQTQPSVDVSKSSHAPSAGRRLFEQLAAEMHAEPQSSHQHDRNDLGLPAVDEDSRETVIVPDSEPANTPHSPTRPKLSTPPDDPPHEPPPPQPIIRDKSPQPGEGTDAQTDEDEDDVPLMPTAGHQAPTRVAPLSEITSDQPKAKSSRKNGRSKRAPRTKVSKPRGTEVGDKEIPSSVPERDHQSPLVSKSPTSPRNGSRRKGKRRSDAVEDIPIPDPPPDLVVSTPSKDTEAADDLPVEADDVPTPSGSKVQLPSSRRRLPTVPIRKARNRSAPREASKTPSLVPTARATKRHKSHHPTATRVFALWKHEAAYFSGVICERVGPIDRFKIQFDDGDEDVVDLKNLRRLELRVGDRVSVIASQEKAMVANVDGQNHGTVTVQPADAPENEFEVEINGIKIQSRAISAQWQDRTIGVDEIVTLVPTTKAETPSSWRNSSAGLNKKVLAKVGIVVTMSVGYDREKEKESILRVIRNIGGSVLDDWSDIFSLAGEYSSNKKRWVITSDSIGTETKLDIHQVFLISDAANAKPRYLTALALGIPCVSVTWLDALSSGQCAVSDWPCYLLSAGYSDTLGARVTQMVDIDWGTTLDHLTGIMSNKVPTKLFSKMSVLVLGQEYFPPPAKGRKGTAGVSDEKSNESGHFIPRIIVSMGAARVEAVPELKYSSNPDLKDFHYVIVKELHERPQVGGEKYVSMEWVKDCLIAGRMFPPRG</sequence>
<keyword evidence="7" id="KW-1185">Reference proteome</keyword>
<feature type="domain" description="BRCT" evidence="5">
    <location>
        <begin position="874"/>
        <end position="985"/>
    </location>
</feature>
<dbReference type="GO" id="GO:0045944">
    <property type="term" value="P:positive regulation of transcription by RNA polymerase II"/>
    <property type="evidence" value="ECO:0007669"/>
    <property type="project" value="TreeGrafter"/>
</dbReference>
<dbReference type="AlphaFoldDB" id="A0AAD4QHX1"/>
<dbReference type="Proteomes" id="UP001201163">
    <property type="component" value="Unassembled WGS sequence"/>
</dbReference>
<name>A0AAD4QHX1_9AGAM</name>
<feature type="region of interest" description="Disordered" evidence="4">
    <location>
        <begin position="1"/>
        <end position="572"/>
    </location>
</feature>
<feature type="compositionally biased region" description="Polar residues" evidence="4">
    <location>
        <begin position="224"/>
        <end position="244"/>
    </location>
</feature>
<feature type="compositionally biased region" description="Polar residues" evidence="4">
    <location>
        <begin position="460"/>
        <end position="471"/>
    </location>
</feature>
<evidence type="ECO:0000256" key="1">
    <source>
        <dbReference type="ARBA" id="ARBA00004123"/>
    </source>
</evidence>
<accession>A0AAD4QHX1</accession>
<dbReference type="InterPro" id="IPR036420">
    <property type="entry name" value="BRCT_dom_sf"/>
</dbReference>
<evidence type="ECO:0000256" key="2">
    <source>
        <dbReference type="ARBA" id="ARBA00022763"/>
    </source>
</evidence>
<dbReference type="CDD" id="cd17745">
    <property type="entry name" value="BRCT_p53bp1_rpt1"/>
    <property type="match status" value="1"/>
</dbReference>
<dbReference type="InterPro" id="IPR047250">
    <property type="entry name" value="BRCT_p53bp1-like_rpt2"/>
</dbReference>
<feature type="compositionally biased region" description="Low complexity" evidence="4">
    <location>
        <begin position="119"/>
        <end position="128"/>
    </location>
</feature>
<dbReference type="PANTHER" id="PTHR15321:SF3">
    <property type="entry name" value="TP53-BINDING PROTEIN 1"/>
    <property type="match status" value="1"/>
</dbReference>
<dbReference type="PROSITE" id="PS50172">
    <property type="entry name" value="BRCT"/>
    <property type="match status" value="2"/>
</dbReference>
<keyword evidence="3" id="KW-0539">Nucleus</keyword>
<reference evidence="6" key="1">
    <citation type="submission" date="2022-01" db="EMBL/GenBank/DDBJ databases">
        <title>Comparative genomics reveals a dynamic genome evolution in the ectomycorrhizal milk-cap (Lactarius) mushrooms.</title>
        <authorList>
            <consortium name="DOE Joint Genome Institute"/>
            <person name="Lebreton A."/>
            <person name="Tang N."/>
            <person name="Kuo A."/>
            <person name="LaButti K."/>
            <person name="Drula E."/>
            <person name="Barry K."/>
            <person name="Clum A."/>
            <person name="Lipzen A."/>
            <person name="Mousain D."/>
            <person name="Ng V."/>
            <person name="Wang R."/>
            <person name="Wang X."/>
            <person name="Dai Y."/>
            <person name="Henrissat B."/>
            <person name="Grigoriev I.V."/>
            <person name="Guerin-Laguette A."/>
            <person name="Yu F."/>
            <person name="Martin F.M."/>
        </authorList>
    </citation>
    <scope>NUCLEOTIDE SEQUENCE</scope>
    <source>
        <strain evidence="6">QP</strain>
    </source>
</reference>
<evidence type="ECO:0000256" key="4">
    <source>
        <dbReference type="SAM" id="MobiDB-lite"/>
    </source>
</evidence>
<keyword evidence="2" id="KW-0227">DNA damage</keyword>
<dbReference type="InterPro" id="IPR041297">
    <property type="entry name" value="Crb2_Tudor"/>
</dbReference>
<proteinExistence type="predicted"/>
<dbReference type="CDD" id="cd17724">
    <property type="entry name" value="BRCT_p53bp1_rpt2"/>
    <property type="match status" value="1"/>
</dbReference>
<dbReference type="SUPFAM" id="SSF52113">
    <property type="entry name" value="BRCT domain"/>
    <property type="match status" value="1"/>
</dbReference>
<feature type="compositionally biased region" description="Polar residues" evidence="4">
    <location>
        <begin position="521"/>
        <end position="530"/>
    </location>
</feature>
<evidence type="ECO:0000313" key="7">
    <source>
        <dbReference type="Proteomes" id="UP001201163"/>
    </source>
</evidence>
<dbReference type="Gene3D" id="3.40.50.10190">
    <property type="entry name" value="BRCT domain"/>
    <property type="match status" value="1"/>
</dbReference>
<feature type="compositionally biased region" description="Basic and acidic residues" evidence="4">
    <location>
        <begin position="439"/>
        <end position="458"/>
    </location>
</feature>
<dbReference type="InterPro" id="IPR047249">
    <property type="entry name" value="BRCT_p53bp1-like_rpt1"/>
</dbReference>
<feature type="compositionally biased region" description="Basic residues" evidence="4">
    <location>
        <begin position="419"/>
        <end position="437"/>
    </location>
</feature>
<dbReference type="GO" id="GO:0000077">
    <property type="term" value="P:DNA damage checkpoint signaling"/>
    <property type="evidence" value="ECO:0007669"/>
    <property type="project" value="TreeGrafter"/>
</dbReference>
<gene>
    <name evidence="6" type="ORF">EDB92DRAFT_25601</name>
</gene>
<dbReference type="GO" id="GO:0042393">
    <property type="term" value="F:histone binding"/>
    <property type="evidence" value="ECO:0007669"/>
    <property type="project" value="TreeGrafter"/>
</dbReference>
<dbReference type="EMBL" id="JAKELL010000001">
    <property type="protein sequence ID" value="KAH9001183.1"/>
    <property type="molecule type" value="Genomic_DNA"/>
</dbReference>
<dbReference type="InterPro" id="IPR047252">
    <property type="entry name" value="TP53BP1-like"/>
</dbReference>
<organism evidence="6 7">
    <name type="scientific">Lactarius akahatsu</name>
    <dbReference type="NCBI Taxonomy" id="416441"/>
    <lineage>
        <taxon>Eukaryota</taxon>
        <taxon>Fungi</taxon>
        <taxon>Dikarya</taxon>
        <taxon>Basidiomycota</taxon>
        <taxon>Agaricomycotina</taxon>
        <taxon>Agaricomycetes</taxon>
        <taxon>Russulales</taxon>
        <taxon>Russulaceae</taxon>
        <taxon>Lactarius</taxon>
    </lineage>
</organism>
<protein>
    <recommendedName>
        <fullName evidence="5">BRCT domain-containing protein</fullName>
    </recommendedName>
</protein>
<dbReference type="PANTHER" id="PTHR15321">
    <property type="entry name" value="TUMOR SUPPRESSOR P53-BINDING PROTEIN 1"/>
    <property type="match status" value="1"/>
</dbReference>
<feature type="domain" description="BRCT" evidence="5">
    <location>
        <begin position="715"/>
        <end position="821"/>
    </location>
</feature>
<feature type="compositionally biased region" description="Acidic residues" evidence="4">
    <location>
        <begin position="507"/>
        <end position="517"/>
    </location>
</feature>